<comment type="similarity">
    <text evidence="2 15">Belongs to the complex I subunit 6 family.</text>
</comment>
<keyword evidence="5 15" id="KW-0813">Transport</keyword>
<reference evidence="17" key="1">
    <citation type="journal article" date="2006" name="Mol. Phylogenet. Evol.">
        <title>The complete mitochondrial genome of an agamid lizard from the Afro-Asian subfamily agaminae and the phylogenetic position of Bufoniceps and Xenagama.</title>
        <authorList>
            <person name="Macey J.R."/>
            <person name="Schulte J.A. 2nd"/>
            <person name="Fong J.J."/>
            <person name="Das I."/>
            <person name="Papenfuss T.J."/>
        </authorList>
    </citation>
    <scope>NUCLEOTIDE SEQUENCE</scope>
</reference>
<feature type="transmembrane region" description="Helical" evidence="15">
    <location>
        <begin position="134"/>
        <end position="153"/>
    </location>
</feature>
<evidence type="ECO:0000313" key="17">
    <source>
        <dbReference type="EMBL" id="AAY57829.1"/>
    </source>
</evidence>
<feature type="signal peptide" evidence="16">
    <location>
        <begin position="1"/>
        <end position="17"/>
    </location>
</feature>
<evidence type="ECO:0000256" key="16">
    <source>
        <dbReference type="SAM" id="SignalP"/>
    </source>
</evidence>
<feature type="transmembrane region" description="Helical" evidence="15">
    <location>
        <begin position="52"/>
        <end position="70"/>
    </location>
</feature>
<dbReference type="EMBL" id="DQ008215">
    <property type="protein sequence ID" value="AAY57829.1"/>
    <property type="molecule type" value="Genomic_DNA"/>
</dbReference>
<keyword evidence="11 15" id="KW-0520">NAD</keyword>
<keyword evidence="9 15" id="KW-0249">Electron transport</keyword>
<evidence type="ECO:0000256" key="13">
    <source>
        <dbReference type="ARBA" id="ARBA00023136"/>
    </source>
</evidence>
<protein>
    <recommendedName>
        <fullName evidence="4 15">NADH-ubiquinone oxidoreductase chain 6</fullName>
        <ecNumber evidence="3 15">7.1.1.2</ecNumber>
    </recommendedName>
</protein>
<comment type="catalytic activity">
    <reaction evidence="14 15">
        <text>a ubiquinone + NADH + 5 H(+)(in) = a ubiquinol + NAD(+) + 4 H(+)(out)</text>
        <dbReference type="Rhea" id="RHEA:29091"/>
        <dbReference type="Rhea" id="RHEA-COMP:9565"/>
        <dbReference type="Rhea" id="RHEA-COMP:9566"/>
        <dbReference type="ChEBI" id="CHEBI:15378"/>
        <dbReference type="ChEBI" id="CHEBI:16389"/>
        <dbReference type="ChEBI" id="CHEBI:17976"/>
        <dbReference type="ChEBI" id="CHEBI:57540"/>
        <dbReference type="ChEBI" id="CHEBI:57945"/>
        <dbReference type="EC" id="7.1.1.2"/>
    </reaction>
</comment>
<dbReference type="RefSeq" id="YP_626418.1">
    <property type="nucleotide sequence ID" value="NC_008065.1"/>
</dbReference>
<keyword evidence="10 15" id="KW-1133">Transmembrane helix</keyword>
<dbReference type="PANTHER" id="PTHR11435">
    <property type="entry name" value="NADH UBIQUINONE OXIDOREDUCTASE SUBUNIT ND6"/>
    <property type="match status" value="1"/>
</dbReference>
<evidence type="ECO:0000256" key="6">
    <source>
        <dbReference type="ARBA" id="ARBA00022660"/>
    </source>
</evidence>
<evidence type="ECO:0000256" key="1">
    <source>
        <dbReference type="ARBA" id="ARBA00004225"/>
    </source>
</evidence>
<evidence type="ECO:0000256" key="9">
    <source>
        <dbReference type="ARBA" id="ARBA00022982"/>
    </source>
</evidence>
<accession>Q1G7J2</accession>
<dbReference type="GO" id="GO:0008137">
    <property type="term" value="F:NADH dehydrogenase (ubiquinone) activity"/>
    <property type="evidence" value="ECO:0007669"/>
    <property type="project" value="UniProtKB-UniRule"/>
</dbReference>
<dbReference type="AlphaFoldDB" id="Q1G7J2"/>
<proteinExistence type="inferred from homology"/>
<evidence type="ECO:0000256" key="8">
    <source>
        <dbReference type="ARBA" id="ARBA00022967"/>
    </source>
</evidence>
<dbReference type="EC" id="7.1.1.2" evidence="3 15"/>
<keyword evidence="8 15" id="KW-1278">Translocase</keyword>
<keyword evidence="7 15" id="KW-0812">Transmembrane</keyword>
<sequence length="164" mass="17682">MYFVLLVSIAFFVGVVGVVSNPSPCFGSLFLVLASGIGCVIVAEMGSSFPALILFMVYLGGMLVVFAYSVSLCVDLYPGVFVGRFVLVFIVFFVIVAQFELGNTYFGDGGFWLNCHFGSDFLGVPLLYTSGGYNLLFVGFGLLLTLIVVLELVRGISFVSQKTK</sequence>
<feature type="transmembrane region" description="Helical" evidence="15">
    <location>
        <begin position="27"/>
        <end position="45"/>
    </location>
</feature>
<keyword evidence="6 15" id="KW-0679">Respiratory chain</keyword>
<name>Q1G7J2_9SAUR</name>
<dbReference type="CTD" id="4541"/>
<comment type="subcellular location">
    <subcellularLocation>
        <location evidence="1 15">Mitochondrion membrane</location>
        <topology evidence="1 15">Multi-pass membrane protein</topology>
    </subcellularLocation>
</comment>
<dbReference type="InterPro" id="IPR001457">
    <property type="entry name" value="NADH_UbQ/plastoQ_OxRdtase_su6"/>
</dbReference>
<evidence type="ECO:0000256" key="2">
    <source>
        <dbReference type="ARBA" id="ARBA00005698"/>
    </source>
</evidence>
<dbReference type="InterPro" id="IPR050269">
    <property type="entry name" value="ComplexI_Subunit6"/>
</dbReference>
<evidence type="ECO:0000256" key="3">
    <source>
        <dbReference type="ARBA" id="ARBA00012944"/>
    </source>
</evidence>
<evidence type="ECO:0000256" key="7">
    <source>
        <dbReference type="ARBA" id="ARBA00022692"/>
    </source>
</evidence>
<organism evidence="17">
    <name type="scientific">Xenagama taylori</name>
    <dbReference type="NCBI Taxonomy" id="330728"/>
    <lineage>
        <taxon>Eukaryota</taxon>
        <taxon>Metazoa</taxon>
        <taxon>Chordata</taxon>
        <taxon>Craniata</taxon>
        <taxon>Vertebrata</taxon>
        <taxon>Euteleostomi</taxon>
        <taxon>Lepidosauria</taxon>
        <taxon>Squamata</taxon>
        <taxon>Bifurcata</taxon>
        <taxon>Unidentata</taxon>
        <taxon>Episquamata</taxon>
        <taxon>Toxicofera</taxon>
        <taxon>Iguania</taxon>
        <taxon>Acrodonta</taxon>
        <taxon>Agamidae</taxon>
        <taxon>Agaminae</taxon>
        <taxon>Xenagama</taxon>
    </lineage>
</organism>
<feature type="chain" id="PRO_5004188851" description="NADH-ubiquinone oxidoreductase chain 6" evidence="16">
    <location>
        <begin position="18"/>
        <end position="164"/>
    </location>
</feature>
<dbReference type="PANTHER" id="PTHR11435:SF1">
    <property type="entry name" value="NADH-UBIQUINONE OXIDOREDUCTASE CHAIN 6"/>
    <property type="match status" value="1"/>
</dbReference>
<evidence type="ECO:0000256" key="15">
    <source>
        <dbReference type="RuleBase" id="RU004430"/>
    </source>
</evidence>
<keyword evidence="13 15" id="KW-0472">Membrane</keyword>
<evidence type="ECO:0000256" key="14">
    <source>
        <dbReference type="ARBA" id="ARBA00049551"/>
    </source>
</evidence>
<geneLocation type="mitochondrion" evidence="17"/>
<keyword evidence="16" id="KW-0732">Signal</keyword>
<keyword evidence="15" id="KW-0830">Ubiquinone</keyword>
<evidence type="ECO:0000256" key="5">
    <source>
        <dbReference type="ARBA" id="ARBA00022448"/>
    </source>
</evidence>
<dbReference type="GO" id="GO:0031966">
    <property type="term" value="C:mitochondrial membrane"/>
    <property type="evidence" value="ECO:0007669"/>
    <property type="project" value="UniProtKB-SubCell"/>
</dbReference>
<feature type="transmembrane region" description="Helical" evidence="15">
    <location>
        <begin position="76"/>
        <end position="99"/>
    </location>
</feature>
<dbReference type="Pfam" id="PF00499">
    <property type="entry name" value="Oxidored_q3"/>
    <property type="match status" value="1"/>
</dbReference>
<dbReference type="GeneID" id="4097678"/>
<evidence type="ECO:0000256" key="4">
    <source>
        <dbReference type="ARBA" id="ARBA00021095"/>
    </source>
</evidence>
<keyword evidence="12 15" id="KW-0496">Mitochondrion</keyword>
<comment type="function">
    <text evidence="15">Core subunit of the mitochondrial membrane respiratory chain NADH dehydrogenase (Complex I) which catalyzes electron transfer from NADH through the respiratory chain, using ubiquinone as an electron acceptor. Essential for the catalytic activity and assembly of complex I.</text>
</comment>
<evidence type="ECO:0000256" key="11">
    <source>
        <dbReference type="ARBA" id="ARBA00023027"/>
    </source>
</evidence>
<evidence type="ECO:0000256" key="10">
    <source>
        <dbReference type="ARBA" id="ARBA00022989"/>
    </source>
</evidence>
<gene>
    <name evidence="17" type="primary">ND6</name>
</gene>
<evidence type="ECO:0000256" key="12">
    <source>
        <dbReference type="ARBA" id="ARBA00023128"/>
    </source>
</evidence>